<dbReference type="AlphaFoldDB" id="A0A660HLU2"/>
<reference evidence="2 3" key="1">
    <citation type="journal article" date="2018" name="BMC Genomics">
        <title>Comparative genome analysis of jujube witches'-broom Phytoplasma, an obligate pathogen that causes jujube witches'-broom disease.</title>
        <authorList>
            <person name="Wang J."/>
            <person name="Song L."/>
            <person name="Jiao Q."/>
            <person name="Yang S."/>
            <person name="Gao R."/>
            <person name="Lu X."/>
            <person name="Zhou G."/>
        </authorList>
    </citation>
    <scope>NUCLEOTIDE SEQUENCE [LARGE SCALE GENOMIC DNA]</scope>
    <source>
        <strain evidence="2">Jwb-nky</strain>
    </source>
</reference>
<evidence type="ECO:0000313" key="2">
    <source>
        <dbReference type="EMBL" id="AYJ01023.1"/>
    </source>
</evidence>
<evidence type="ECO:0000313" key="3">
    <source>
        <dbReference type="Proteomes" id="UP000272462"/>
    </source>
</evidence>
<keyword evidence="1" id="KW-0472">Membrane</keyword>
<proteinExistence type="predicted"/>
<accession>A0A660HLU2</accession>
<keyword evidence="3" id="KW-1185">Reference proteome</keyword>
<dbReference type="EMBL" id="CP025121">
    <property type="protein sequence ID" value="AYJ01023.1"/>
    <property type="molecule type" value="Genomic_DNA"/>
</dbReference>
<organism evidence="2 3">
    <name type="scientific">Ziziphus jujuba witches'-broom phytoplasma</name>
    <dbReference type="NCBI Taxonomy" id="135727"/>
    <lineage>
        <taxon>Bacteria</taxon>
        <taxon>Bacillati</taxon>
        <taxon>Mycoplasmatota</taxon>
        <taxon>Mollicutes</taxon>
        <taxon>Acholeplasmatales</taxon>
        <taxon>Acholeplasmataceae</taxon>
        <taxon>Candidatus Phytoplasma</taxon>
        <taxon>16SrV (Elm yellows group)</taxon>
    </lineage>
</organism>
<keyword evidence="1" id="KW-1133">Transmembrane helix</keyword>
<keyword evidence="1" id="KW-0812">Transmembrane</keyword>
<sequence>MLPVTAIAISFMWYLAKQDYLNFLFSPKTTKPNITILSAKLIIFYIIILIHFYKKLKIKKDLFLLSDQINSFIKKYNLYHSIFY</sequence>
<name>A0A660HLU2_ZIZJU</name>
<dbReference type="KEGG" id="pzi:CWO85_00515"/>
<dbReference type="Proteomes" id="UP000272462">
    <property type="component" value="Chromosome"/>
</dbReference>
<gene>
    <name evidence="2" type="ORF">CWO85_00515</name>
</gene>
<evidence type="ECO:0000256" key="1">
    <source>
        <dbReference type="SAM" id="Phobius"/>
    </source>
</evidence>
<protein>
    <submittedName>
        <fullName evidence="2">Uncharacterized protein</fullName>
    </submittedName>
</protein>
<feature type="transmembrane region" description="Helical" evidence="1">
    <location>
        <begin position="34"/>
        <end position="53"/>
    </location>
</feature>